<dbReference type="FunFam" id="3.40.50.300:FF:000546">
    <property type="entry name" value="Transcription-repair-coupling factor"/>
    <property type="match status" value="1"/>
</dbReference>
<evidence type="ECO:0000256" key="7">
    <source>
        <dbReference type="ARBA" id="ARBA00022840"/>
    </source>
</evidence>
<proteinExistence type="inferred from homology"/>
<dbReference type="AlphaFoldDB" id="A0A099KHN7"/>
<dbReference type="InterPro" id="IPR036101">
    <property type="entry name" value="CarD-like/TRCF_RID_sf"/>
</dbReference>
<dbReference type="PANTHER" id="PTHR47964">
    <property type="entry name" value="ATP-DEPENDENT DNA HELICASE HOMOLOG RECG, CHLOROPLASTIC"/>
    <property type="match status" value="1"/>
</dbReference>
<evidence type="ECO:0000256" key="1">
    <source>
        <dbReference type="ARBA" id="ARBA00004496"/>
    </source>
</evidence>
<dbReference type="Pfam" id="PF21132">
    <property type="entry name" value="MFD_D3"/>
    <property type="match status" value="1"/>
</dbReference>
<dbReference type="SMART" id="SM00487">
    <property type="entry name" value="DEXDc"/>
    <property type="match status" value="1"/>
</dbReference>
<comment type="similarity">
    <text evidence="11 13">In the C-terminal section; belongs to the helicase family. RecG subfamily.</text>
</comment>
<evidence type="ECO:0000313" key="17">
    <source>
        <dbReference type="Proteomes" id="UP000029868"/>
    </source>
</evidence>
<dbReference type="FunFam" id="3.40.50.300:FF:000300">
    <property type="entry name" value="Transcription-repair-coupling factor"/>
    <property type="match status" value="1"/>
</dbReference>
<dbReference type="NCBIfam" id="NF007966">
    <property type="entry name" value="PRK10689.1"/>
    <property type="match status" value="1"/>
</dbReference>
<dbReference type="RefSeq" id="WP_033083652.1">
    <property type="nucleotide sequence ID" value="NZ_JQEC01000051.1"/>
</dbReference>
<protein>
    <recommendedName>
        <fullName evidence="12 13">Transcription-repair-coupling factor</fullName>
        <shortName evidence="13">TRCF</shortName>
        <ecNumber evidence="13">3.6.4.-</ecNumber>
    </recommendedName>
</protein>
<dbReference type="InterPro" id="IPR004576">
    <property type="entry name" value="Mfd"/>
</dbReference>
<dbReference type="Pfam" id="PF03461">
    <property type="entry name" value="TRCF"/>
    <property type="match status" value="1"/>
</dbReference>
<feature type="domain" description="Helicase ATP-binding" evidence="14">
    <location>
        <begin position="669"/>
        <end position="830"/>
    </location>
</feature>
<keyword evidence="7 13" id="KW-0067">ATP-binding</keyword>
<evidence type="ECO:0000313" key="16">
    <source>
        <dbReference type="EMBL" id="KGJ89876.1"/>
    </source>
</evidence>
<dbReference type="InterPro" id="IPR001650">
    <property type="entry name" value="Helicase_C-like"/>
</dbReference>
<evidence type="ECO:0000256" key="4">
    <source>
        <dbReference type="ARBA" id="ARBA00022763"/>
    </source>
</evidence>
<evidence type="ECO:0000256" key="11">
    <source>
        <dbReference type="ARBA" id="ARBA00061399"/>
    </source>
</evidence>
<dbReference type="SUPFAM" id="SSF52540">
    <property type="entry name" value="P-loop containing nucleoside triphosphate hydrolases"/>
    <property type="match status" value="4"/>
</dbReference>
<keyword evidence="2 13" id="KW-0963">Cytoplasm</keyword>
<dbReference type="PANTHER" id="PTHR47964:SF1">
    <property type="entry name" value="ATP-DEPENDENT DNA HELICASE HOMOLOG RECG, CHLOROPLASTIC"/>
    <property type="match status" value="1"/>
</dbReference>
<dbReference type="GO" id="GO:0003684">
    <property type="term" value="F:damaged DNA binding"/>
    <property type="evidence" value="ECO:0007669"/>
    <property type="project" value="InterPro"/>
</dbReference>
<evidence type="ECO:0000256" key="9">
    <source>
        <dbReference type="ARBA" id="ARBA00023204"/>
    </source>
</evidence>
<evidence type="ECO:0000256" key="6">
    <source>
        <dbReference type="ARBA" id="ARBA00022806"/>
    </source>
</evidence>
<keyword evidence="9 13" id="KW-0234">DNA repair</keyword>
<evidence type="ECO:0000259" key="15">
    <source>
        <dbReference type="PROSITE" id="PS51194"/>
    </source>
</evidence>
<dbReference type="Gene3D" id="3.40.50.11140">
    <property type="match status" value="1"/>
</dbReference>
<dbReference type="Proteomes" id="UP000029868">
    <property type="component" value="Unassembled WGS sequence"/>
</dbReference>
<evidence type="ECO:0000256" key="10">
    <source>
        <dbReference type="ARBA" id="ARBA00061104"/>
    </source>
</evidence>
<comment type="function">
    <text evidence="13">Couples transcription and DNA repair by recognizing RNA polymerase (RNAP) stalled at DNA lesions. Mediates ATP-dependent release of RNAP and its truncated transcript from the DNA, and recruitment of nucleotide excision repair machinery to the damaged site.</text>
</comment>
<dbReference type="InterPro" id="IPR027417">
    <property type="entry name" value="P-loop_NTPase"/>
</dbReference>
<dbReference type="GO" id="GO:0003678">
    <property type="term" value="F:DNA helicase activity"/>
    <property type="evidence" value="ECO:0007669"/>
    <property type="project" value="TreeGrafter"/>
</dbReference>
<dbReference type="InterPro" id="IPR003711">
    <property type="entry name" value="CarD-like/TRCF_RID"/>
</dbReference>
<dbReference type="InterPro" id="IPR014001">
    <property type="entry name" value="Helicase_ATP-bd"/>
</dbReference>
<comment type="caution">
    <text evidence="16">The sequence shown here is derived from an EMBL/GenBank/DDBJ whole genome shotgun (WGS) entry which is preliminary data.</text>
</comment>
<dbReference type="Pfam" id="PF02559">
    <property type="entry name" value="CarD_TRCF_RID"/>
    <property type="match status" value="1"/>
</dbReference>
<dbReference type="SMART" id="SM00982">
    <property type="entry name" value="TRCF"/>
    <property type="match status" value="1"/>
</dbReference>
<evidence type="ECO:0000256" key="12">
    <source>
        <dbReference type="ARBA" id="ARBA00070128"/>
    </source>
</evidence>
<keyword evidence="5 13" id="KW-0378">Hydrolase</keyword>
<sequence>MSKATNLLTPVLAKRRGKNPDKKSWHNLHGSSSSFALYQAAKTALTPILLITSNTPQALKIEQELLSLAKNDKLNKVSICLFPDWETLPYDNFSPHQDIISQRLSTLYQLSRMESGIIIVPVTTLVQKLAPKQYIEANSLIIKKGDKKDLHEMRQALEASGYRNVDQVLEHGEFSARGAILDLFPMGSNKPFRLDFFDDEIDEIRLFDPESQRSKEKIEAINLLPAHEFPIDEAGINLFRSQFREQFTGNIHKESVYHQVSNGILPPGIEYYLPLFFDNKQNLNKEISTLSNTLCDYLTENTLVVISGDIEHSLTQYWLDIDYRYENRRYDPTRPLLPPEQLFLTEAQLYSALKPFDRITIAKPALVATSKTESENEANDEIKSVETKSKSSEIHFDVKPLPDLTINHKLKQPFELINQFIGSKDTPSKVLFIAQSQGRRESVLELLERDNIKPAQFNSIDDFINATDTIGITVNSLTQGFAFQAKGVSSKNAIALVTEAELLGDHVSQARRRTKAQDLQADALFKNLAELTIGQPVVHIEHGIGRYLGLQTIENSGIVTEFLVLSYANDAKLYVPVSSLHLIGRYSGADSDHAPLHKLGNDTWSKAKQKAAEKVRDVAAELLDIYAKRASNHGYSFKRDKQDYQAFSDSFGFEETFDQKQTINAVVSDMMSPKTMDRLVCGDVGFGKTEVAMRAAFVAVNDGKQVAILVPTTLLAQQHYENFRDRFANWPVVTEVLSRFKTAKEQKEVIARVESGQIDILIGTHKLLQNSIKYKDLGLLVVDEEHRFGVKQKEKIKQLRSNVDILTLTATPIPRTLNMAMGGMRDLSIIATPPAKRLAVKTFVREYDEALIREAVLRETLRGGQVYFLHNHVDTIDKTAADIQALVPEARVVTAHGQMRERELERIMSDFYHQRFNVIVCTTIIETGIDVPSANTIIMDRADHLGLAQLHQLRGRVGRSHHQAYAYLLTPHEKRITKDAKKRLEAIASLEDLGAGFTLATHDLEIRGAGELLGEDQSGSMSQVGFSLYMEMLDQAVAALKDGKQLSLDQVMSAQTEIELRIPALLPDDYIFDVSLRLSLYKRIASCKNKRELDDIQVELIDRFGLLPQQSKNLVQIAKLRLKAQTIGISRIEASATGGSIEFSNNTSVDPMLIIGLIQKNPAVYSMAGASKLKFVKANDDTQKRFTLIANILNDLAK</sequence>
<comment type="subcellular location">
    <subcellularLocation>
        <location evidence="1 13">Cytoplasm</location>
    </subcellularLocation>
</comment>
<dbReference type="GO" id="GO:0005737">
    <property type="term" value="C:cytoplasm"/>
    <property type="evidence" value="ECO:0007669"/>
    <property type="project" value="UniProtKB-SubCell"/>
</dbReference>
<keyword evidence="3 13" id="KW-0547">Nucleotide-binding</keyword>
<dbReference type="PATRIC" id="fig|28229.3.peg.3677"/>
<dbReference type="Gene3D" id="3.40.50.300">
    <property type="entry name" value="P-loop containing nucleotide triphosphate hydrolases"/>
    <property type="match status" value="2"/>
</dbReference>
<evidence type="ECO:0000256" key="3">
    <source>
        <dbReference type="ARBA" id="ARBA00022741"/>
    </source>
</evidence>
<comment type="similarity">
    <text evidence="10 13">In the N-terminal section; belongs to the UvrB family.</text>
</comment>
<dbReference type="GO" id="GO:0005524">
    <property type="term" value="F:ATP binding"/>
    <property type="evidence" value="ECO:0007669"/>
    <property type="project" value="UniProtKB-UniRule"/>
</dbReference>
<evidence type="ECO:0000256" key="8">
    <source>
        <dbReference type="ARBA" id="ARBA00023125"/>
    </source>
</evidence>
<dbReference type="GO" id="GO:0016787">
    <property type="term" value="F:hydrolase activity"/>
    <property type="evidence" value="ECO:0007669"/>
    <property type="project" value="UniProtKB-KW"/>
</dbReference>
<evidence type="ECO:0000259" key="14">
    <source>
        <dbReference type="PROSITE" id="PS51192"/>
    </source>
</evidence>
<reference evidence="16 17" key="1">
    <citation type="submission" date="2014-08" db="EMBL/GenBank/DDBJ databases">
        <title>Genomic and Phenotypic Diversity of Colwellia psychrerythraea strains from Disparate Marine Basins.</title>
        <authorList>
            <person name="Techtmann S.M."/>
            <person name="Stelling S.C."/>
            <person name="Utturkar S.M."/>
            <person name="Alshibli N."/>
            <person name="Harris A."/>
            <person name="Brown S.D."/>
            <person name="Hazen T.C."/>
        </authorList>
    </citation>
    <scope>NUCLEOTIDE SEQUENCE [LARGE SCALE GENOMIC DNA]</scope>
    <source>
        <strain evidence="16 17">GAB14E</strain>
    </source>
</reference>
<dbReference type="Pfam" id="PF00270">
    <property type="entry name" value="DEAD"/>
    <property type="match status" value="1"/>
</dbReference>
<dbReference type="CDD" id="cd17991">
    <property type="entry name" value="DEXHc_TRCF"/>
    <property type="match status" value="1"/>
</dbReference>
<evidence type="ECO:0000256" key="5">
    <source>
        <dbReference type="ARBA" id="ARBA00022801"/>
    </source>
</evidence>
<dbReference type="EC" id="3.6.4.-" evidence="13"/>
<dbReference type="Gene3D" id="3.40.50.11180">
    <property type="match status" value="1"/>
</dbReference>
<keyword evidence="6" id="KW-0347">Helicase</keyword>
<dbReference type="PROSITE" id="PS51194">
    <property type="entry name" value="HELICASE_CTER"/>
    <property type="match status" value="1"/>
</dbReference>
<organism evidence="16 17">
    <name type="scientific">Colwellia psychrerythraea</name>
    <name type="common">Vibrio psychroerythus</name>
    <dbReference type="NCBI Taxonomy" id="28229"/>
    <lineage>
        <taxon>Bacteria</taxon>
        <taxon>Pseudomonadati</taxon>
        <taxon>Pseudomonadota</taxon>
        <taxon>Gammaproteobacteria</taxon>
        <taxon>Alteromonadales</taxon>
        <taxon>Colwelliaceae</taxon>
        <taxon>Colwellia</taxon>
    </lineage>
</organism>
<evidence type="ECO:0000256" key="13">
    <source>
        <dbReference type="HAMAP-Rule" id="MF_00969"/>
    </source>
</evidence>
<dbReference type="EMBL" id="JQEC01000051">
    <property type="protein sequence ID" value="KGJ89876.1"/>
    <property type="molecule type" value="Genomic_DNA"/>
</dbReference>
<dbReference type="OrthoDB" id="9804325at2"/>
<dbReference type="InterPro" id="IPR011545">
    <property type="entry name" value="DEAD/DEAH_box_helicase_dom"/>
</dbReference>
<accession>A0A099KHN7</accession>
<dbReference type="InterPro" id="IPR037235">
    <property type="entry name" value="TRCF-like_C_D7"/>
</dbReference>
<dbReference type="Pfam" id="PF17757">
    <property type="entry name" value="UvrB_inter"/>
    <property type="match status" value="1"/>
</dbReference>
<dbReference type="SUPFAM" id="SSF141259">
    <property type="entry name" value="CarD-like"/>
    <property type="match status" value="1"/>
</dbReference>
<dbReference type="SUPFAM" id="SSF143517">
    <property type="entry name" value="TRCF domain-like"/>
    <property type="match status" value="1"/>
</dbReference>
<dbReference type="InterPro" id="IPR048635">
    <property type="entry name" value="MFD_D3"/>
</dbReference>
<dbReference type="InterPro" id="IPR041471">
    <property type="entry name" value="UvrB_inter"/>
</dbReference>
<dbReference type="GO" id="GO:0006355">
    <property type="term" value="P:regulation of DNA-templated transcription"/>
    <property type="evidence" value="ECO:0007669"/>
    <property type="project" value="UniProtKB-UniRule"/>
</dbReference>
<evidence type="ECO:0000256" key="2">
    <source>
        <dbReference type="ARBA" id="ARBA00022490"/>
    </source>
</evidence>
<dbReference type="NCBIfam" id="TIGR00580">
    <property type="entry name" value="mfd"/>
    <property type="match status" value="1"/>
</dbReference>
<dbReference type="HAMAP" id="MF_00969">
    <property type="entry name" value="TRCF"/>
    <property type="match status" value="1"/>
</dbReference>
<dbReference type="Gene3D" id="3.90.1150.50">
    <property type="entry name" value="Transcription-repair-coupling factor, D7 domain"/>
    <property type="match status" value="1"/>
</dbReference>
<gene>
    <name evidence="13" type="primary">mfd</name>
    <name evidence="16" type="ORF">GAB14E_3754</name>
</gene>
<dbReference type="SMART" id="SM01058">
    <property type="entry name" value="CarD_TRCF"/>
    <property type="match status" value="1"/>
</dbReference>
<dbReference type="Gene3D" id="2.40.10.170">
    <property type="match status" value="1"/>
</dbReference>
<keyword evidence="4 13" id="KW-0227">DNA damage</keyword>
<dbReference type="GO" id="GO:0000716">
    <property type="term" value="P:transcription-coupled nucleotide-excision repair, DNA damage recognition"/>
    <property type="evidence" value="ECO:0007669"/>
    <property type="project" value="UniProtKB-UniRule"/>
</dbReference>
<dbReference type="PROSITE" id="PS51192">
    <property type="entry name" value="HELICASE_ATP_BIND_1"/>
    <property type="match status" value="1"/>
</dbReference>
<dbReference type="Gene3D" id="3.30.2060.10">
    <property type="entry name" value="Penicillin-binding protein 1b domain"/>
    <property type="match status" value="1"/>
</dbReference>
<dbReference type="InterPro" id="IPR005118">
    <property type="entry name" value="TRCF_C"/>
</dbReference>
<dbReference type="SMART" id="SM00490">
    <property type="entry name" value="HELICc"/>
    <property type="match status" value="1"/>
</dbReference>
<name>A0A099KHN7_COLPS</name>
<dbReference type="InterPro" id="IPR047112">
    <property type="entry name" value="RecG/Mfd"/>
</dbReference>
<dbReference type="Pfam" id="PF00271">
    <property type="entry name" value="Helicase_C"/>
    <property type="match status" value="1"/>
</dbReference>
<feature type="domain" description="Helicase C-terminal" evidence="15">
    <location>
        <begin position="843"/>
        <end position="1005"/>
    </location>
</feature>
<keyword evidence="8 13" id="KW-0238">DNA-binding</keyword>